<feature type="region of interest" description="Disordered" evidence="1">
    <location>
        <begin position="248"/>
        <end position="267"/>
    </location>
</feature>
<evidence type="ECO:0000313" key="3">
    <source>
        <dbReference type="Proteomes" id="UP000000724"/>
    </source>
</evidence>
<dbReference type="BioCyc" id="PCHR:PC22G26840-MONOMER"/>
<feature type="region of interest" description="Disordered" evidence="1">
    <location>
        <begin position="1"/>
        <end position="23"/>
    </location>
</feature>
<dbReference type="OrthoDB" id="5397087at2759"/>
<reference evidence="2 3" key="1">
    <citation type="journal article" date="2008" name="Nat. Biotechnol.">
        <title>Genome sequencing and analysis of the filamentous fungus Penicillium chrysogenum.</title>
        <authorList>
            <person name="van den Berg M.A."/>
            <person name="Albang R."/>
            <person name="Albermann K."/>
            <person name="Badger J.H."/>
            <person name="Daran J.-M."/>
            <person name="Driessen A.J.M."/>
            <person name="Garcia-Estrada C."/>
            <person name="Fedorova N.D."/>
            <person name="Harris D.M."/>
            <person name="Heijne W.H.M."/>
            <person name="Joardar V.S."/>
            <person name="Kiel J.A.K.W."/>
            <person name="Kovalchuk A."/>
            <person name="Martin J.F."/>
            <person name="Nierman W.C."/>
            <person name="Nijland J.G."/>
            <person name="Pronk J.T."/>
            <person name="Roubos J.A."/>
            <person name="van der Klei I.J."/>
            <person name="van Peij N.N.M.E."/>
            <person name="Veenhuis M."/>
            <person name="von Doehren H."/>
            <person name="Wagner C."/>
            <person name="Wortman J.R."/>
            <person name="Bovenberg R.A.L."/>
        </authorList>
    </citation>
    <scope>NUCLEOTIDE SEQUENCE [LARGE SCALE GENOMIC DNA]</scope>
    <source>
        <strain evidence="3">ATCC 28089 / DSM 1075 / NRRL 1951 / Wisconsin 54-1255</strain>
    </source>
</reference>
<sequence>MSLSGRDLHFRPMPRSREENQERAFIAASRRKDRSLDARVKSANRASSLHKRRTGRAFHITKEIVEEEGVYEEVDERYQAKRILMLQNQTLQIKEQFYRHLLAGFPGRPKLHSKGPSIASRRASNLAFHPSTRGNLQKLSLDLSSINSSSSLGVAALASTSPSTDNHVPSLIRHLTLKCNRIYPAQATQRFLLLYQPYHSFATNCGKMPNYVKQTSAPAWSTATIQHQQIPASDQPLRTSVRCKSGSGRYCTKPGRPSTPPPSCCSPGNASHLPQSYLRSTRLRPSVDPLRLYLTSR</sequence>
<proteinExistence type="predicted"/>
<evidence type="ECO:0000313" key="2">
    <source>
        <dbReference type="EMBL" id="CAP99972.1"/>
    </source>
</evidence>
<gene>
    <name evidence="2" type="ORF">Pc22g26840</name>
    <name evidence="2" type="ORF">PCH_Pc22g26840</name>
</gene>
<dbReference type="GeneID" id="8310146"/>
<keyword evidence="3" id="KW-1185">Reference proteome</keyword>
<dbReference type="STRING" id="500485.B6HUB9"/>
<dbReference type="VEuPathDB" id="FungiDB:PCH_Pc22g26840"/>
<protein>
    <submittedName>
        <fullName evidence="2">Pc22g26840 protein</fullName>
    </submittedName>
</protein>
<evidence type="ECO:0000256" key="1">
    <source>
        <dbReference type="SAM" id="MobiDB-lite"/>
    </source>
</evidence>
<name>B6HUB9_PENRW</name>
<dbReference type="AlphaFoldDB" id="B6HUB9"/>
<dbReference type="HOGENOM" id="CLU_937210_0_0_1"/>
<dbReference type="eggNOG" id="ENOG502S5P0">
    <property type="taxonomic scope" value="Eukaryota"/>
</dbReference>
<organism evidence="2 3">
    <name type="scientific">Penicillium rubens (strain ATCC 28089 / DSM 1075 / NRRL 1951 / Wisconsin 54-1255)</name>
    <name type="common">Penicillium chrysogenum</name>
    <dbReference type="NCBI Taxonomy" id="500485"/>
    <lineage>
        <taxon>Eukaryota</taxon>
        <taxon>Fungi</taxon>
        <taxon>Dikarya</taxon>
        <taxon>Ascomycota</taxon>
        <taxon>Pezizomycotina</taxon>
        <taxon>Eurotiomycetes</taxon>
        <taxon>Eurotiomycetidae</taxon>
        <taxon>Eurotiales</taxon>
        <taxon>Aspergillaceae</taxon>
        <taxon>Penicillium</taxon>
        <taxon>Penicillium chrysogenum species complex</taxon>
    </lineage>
</organism>
<dbReference type="KEGG" id="pcs:N7525_007430"/>
<feature type="compositionally biased region" description="Basic and acidic residues" evidence="1">
    <location>
        <begin position="1"/>
        <end position="22"/>
    </location>
</feature>
<dbReference type="Proteomes" id="UP000000724">
    <property type="component" value="Contig Pc00c22"/>
</dbReference>
<accession>B6HUB9</accession>
<dbReference type="EMBL" id="AM920437">
    <property type="protein sequence ID" value="CAP99972.1"/>
    <property type="molecule type" value="Genomic_DNA"/>
</dbReference>